<feature type="transmembrane region" description="Helical" evidence="26">
    <location>
        <begin position="90"/>
        <end position="108"/>
    </location>
</feature>
<evidence type="ECO:0000256" key="24">
    <source>
        <dbReference type="ARBA" id="ARBA00048171"/>
    </source>
</evidence>
<evidence type="ECO:0000256" key="12">
    <source>
        <dbReference type="ARBA" id="ARBA00022989"/>
    </source>
</evidence>
<evidence type="ECO:0000313" key="29">
    <source>
        <dbReference type="EMBL" id="KAG2455677.1"/>
    </source>
</evidence>
<comment type="catalytic activity">
    <reaction evidence="22">
        <text>leukotriene C4(in) + ATP + H2O = leukotriene C4(out) + ADP + phosphate + H(+)</text>
        <dbReference type="Rhea" id="RHEA:38963"/>
        <dbReference type="ChEBI" id="CHEBI:15377"/>
        <dbReference type="ChEBI" id="CHEBI:15378"/>
        <dbReference type="ChEBI" id="CHEBI:30616"/>
        <dbReference type="ChEBI" id="CHEBI:43474"/>
        <dbReference type="ChEBI" id="CHEBI:57973"/>
        <dbReference type="ChEBI" id="CHEBI:456216"/>
    </reaction>
    <physiologicalReaction direction="left-to-right" evidence="22">
        <dbReference type="Rhea" id="RHEA:38964"/>
    </physiologicalReaction>
</comment>
<dbReference type="GO" id="GO:0008559">
    <property type="term" value="F:ABC-type xenobiotic transporter activity"/>
    <property type="evidence" value="ECO:0007669"/>
    <property type="project" value="UniProtKB-EC"/>
</dbReference>
<keyword evidence="6 26" id="KW-0812">Transmembrane</keyword>
<evidence type="ECO:0000256" key="8">
    <source>
        <dbReference type="ARBA" id="ARBA00022741"/>
    </source>
</evidence>
<evidence type="ECO:0000256" key="11">
    <source>
        <dbReference type="ARBA" id="ARBA00022967"/>
    </source>
</evidence>
<dbReference type="SUPFAM" id="SSF90123">
    <property type="entry name" value="ABC transporter transmembrane region"/>
    <property type="match status" value="2"/>
</dbReference>
<dbReference type="FunFam" id="3.40.50.300:FF:000074">
    <property type="entry name" value="Multidrug resistance-associated protein 5 isoform 1"/>
    <property type="match status" value="1"/>
</dbReference>
<evidence type="ECO:0000256" key="9">
    <source>
        <dbReference type="ARBA" id="ARBA00022801"/>
    </source>
</evidence>
<dbReference type="InterPro" id="IPR036640">
    <property type="entry name" value="ABC1_TM_sf"/>
</dbReference>
<evidence type="ECO:0000256" key="2">
    <source>
        <dbReference type="ARBA" id="ARBA00009726"/>
    </source>
</evidence>
<evidence type="ECO:0000256" key="20">
    <source>
        <dbReference type="ARBA" id="ARBA00042274"/>
    </source>
</evidence>
<feature type="transmembrane region" description="Helical" evidence="26">
    <location>
        <begin position="390"/>
        <end position="411"/>
    </location>
</feature>
<comment type="catalytic activity">
    <reaction evidence="24">
        <text>2',3'-cGAMP(in) + ATP + H2O = 2',3'-cGAMP(out) + ADP + phosphate + H(+)</text>
        <dbReference type="Rhea" id="RHEA:74887"/>
        <dbReference type="ChEBI" id="CHEBI:15377"/>
        <dbReference type="ChEBI" id="CHEBI:15378"/>
        <dbReference type="ChEBI" id="CHEBI:30616"/>
        <dbReference type="ChEBI" id="CHEBI:43474"/>
        <dbReference type="ChEBI" id="CHEBI:143093"/>
        <dbReference type="ChEBI" id="CHEBI:456216"/>
    </reaction>
</comment>
<keyword evidence="7" id="KW-0677">Repeat</keyword>
<dbReference type="Gene3D" id="3.40.50.300">
    <property type="entry name" value="P-loop containing nucleotide triphosphate hydrolases"/>
    <property type="match status" value="2"/>
</dbReference>
<dbReference type="FunFam" id="3.40.50.300:FF:000293">
    <property type="entry name" value="ATP binding cassette subfamily C member 1"/>
    <property type="match status" value="1"/>
</dbReference>
<evidence type="ECO:0000256" key="6">
    <source>
        <dbReference type="ARBA" id="ARBA00022692"/>
    </source>
</evidence>
<evidence type="ECO:0000256" key="5">
    <source>
        <dbReference type="ARBA" id="ARBA00022475"/>
    </source>
</evidence>
<feature type="transmembrane region" description="Helical" evidence="26">
    <location>
        <begin position="155"/>
        <end position="176"/>
    </location>
</feature>
<evidence type="ECO:0000256" key="3">
    <source>
        <dbReference type="ARBA" id="ARBA00012191"/>
    </source>
</evidence>
<feature type="transmembrane region" description="Helical" evidence="26">
    <location>
        <begin position="1011"/>
        <end position="1038"/>
    </location>
</feature>
<accession>A0A8X7WS21</accession>
<feature type="transmembrane region" description="Helical" evidence="26">
    <location>
        <begin position="1143"/>
        <end position="1171"/>
    </location>
</feature>
<dbReference type="PANTHER" id="PTHR24223:SF241">
    <property type="entry name" value="MULTIDRUG RESISTANCE-ASSOCIATED PROTEIN 1"/>
    <property type="match status" value="1"/>
</dbReference>
<feature type="domain" description="ABC transporter" evidence="27">
    <location>
        <begin position="1337"/>
        <end position="1569"/>
    </location>
</feature>
<dbReference type="InterPro" id="IPR003593">
    <property type="entry name" value="AAA+_ATPase"/>
</dbReference>
<dbReference type="CDD" id="cd18595">
    <property type="entry name" value="ABC_6TM_MRP1_2_3_6_D1_like"/>
    <property type="match status" value="1"/>
</dbReference>
<feature type="transmembrane region" description="Helical" evidence="26">
    <location>
        <begin position="570"/>
        <end position="597"/>
    </location>
</feature>
<gene>
    <name evidence="29" type="primary">Abcc1_2</name>
    <name evidence="29" type="ORF">GTO96_0008009</name>
</gene>
<dbReference type="NCBIfam" id="TIGR00957">
    <property type="entry name" value="MRP_assoc_pro"/>
    <property type="match status" value="1"/>
</dbReference>
<feature type="transmembrane region" description="Helical" evidence="26">
    <location>
        <begin position="188"/>
        <end position="207"/>
    </location>
</feature>
<dbReference type="InterPro" id="IPR003439">
    <property type="entry name" value="ABC_transporter-like_ATP-bd"/>
</dbReference>
<evidence type="ECO:0000256" key="7">
    <source>
        <dbReference type="ARBA" id="ARBA00022737"/>
    </source>
</evidence>
<feature type="transmembrane region" description="Helical" evidence="26">
    <location>
        <begin position="1058"/>
        <end position="1086"/>
    </location>
</feature>
<keyword evidence="13" id="KW-0445">Lipid transport</keyword>
<evidence type="ECO:0000256" key="22">
    <source>
        <dbReference type="ARBA" id="ARBA00047523"/>
    </source>
</evidence>
<dbReference type="InterPro" id="IPR011527">
    <property type="entry name" value="ABC1_TM_dom"/>
</dbReference>
<evidence type="ECO:0000256" key="23">
    <source>
        <dbReference type="ARBA" id="ARBA00047576"/>
    </source>
</evidence>
<evidence type="ECO:0000256" key="21">
    <source>
        <dbReference type="ARBA" id="ARBA00047354"/>
    </source>
</evidence>
<dbReference type="Gene3D" id="1.20.1560.10">
    <property type="entry name" value="ABC transporter type 1, transmembrane domain"/>
    <property type="match status" value="2"/>
</dbReference>
<dbReference type="PANTHER" id="PTHR24223">
    <property type="entry name" value="ATP-BINDING CASSETTE SUB-FAMILY C"/>
    <property type="match status" value="1"/>
</dbReference>
<dbReference type="InterPro" id="IPR056227">
    <property type="entry name" value="TMD0_ABC"/>
</dbReference>
<feature type="domain" description="ABC transmembrane type-1" evidence="28">
    <location>
        <begin position="1018"/>
        <end position="1298"/>
    </location>
</feature>
<proteinExistence type="inferred from homology"/>
<dbReference type="InterPro" id="IPR005292">
    <property type="entry name" value="MRP"/>
</dbReference>
<dbReference type="PROSITE" id="PS00211">
    <property type="entry name" value="ABC_TRANSPORTER_1"/>
    <property type="match status" value="2"/>
</dbReference>
<keyword evidence="30" id="KW-1185">Reference proteome</keyword>
<reference evidence="29 30" key="1">
    <citation type="journal article" date="2021" name="Cell">
        <title>Tracing the genetic footprints of vertebrate landing in non-teleost ray-finned fishes.</title>
        <authorList>
            <person name="Bi X."/>
            <person name="Wang K."/>
            <person name="Yang L."/>
            <person name="Pan H."/>
            <person name="Jiang H."/>
            <person name="Wei Q."/>
            <person name="Fang M."/>
            <person name="Yu H."/>
            <person name="Zhu C."/>
            <person name="Cai Y."/>
            <person name="He Y."/>
            <person name="Gan X."/>
            <person name="Zeng H."/>
            <person name="Yu D."/>
            <person name="Zhu Y."/>
            <person name="Jiang H."/>
            <person name="Qiu Q."/>
            <person name="Yang H."/>
            <person name="Zhang Y.E."/>
            <person name="Wang W."/>
            <person name="Zhu M."/>
            <person name="He S."/>
            <person name="Zhang G."/>
        </authorList>
    </citation>
    <scope>NUCLEOTIDE SEQUENCE [LARGE SCALE GENOMIC DNA]</scope>
    <source>
        <strain evidence="29">Bchr_013</strain>
    </source>
</reference>
<comment type="subcellular location">
    <subcellularLocation>
        <location evidence="1">Cell membrane</location>
        <topology evidence="1">Multi-pass membrane protein</topology>
    </subcellularLocation>
</comment>
<dbReference type="InterPro" id="IPR050173">
    <property type="entry name" value="ABC_transporter_C-like"/>
</dbReference>
<evidence type="ECO:0000256" key="4">
    <source>
        <dbReference type="ARBA" id="ARBA00022448"/>
    </source>
</evidence>
<feature type="transmembrane region" description="Helical" evidence="26">
    <location>
        <begin position="1241"/>
        <end position="1262"/>
    </location>
</feature>
<keyword evidence="12 26" id="KW-1133">Transmembrane helix</keyword>
<keyword evidence="4" id="KW-0813">Transport</keyword>
<evidence type="ECO:0000256" key="14">
    <source>
        <dbReference type="ARBA" id="ARBA00023136"/>
    </source>
</evidence>
<dbReference type="GO" id="GO:0016887">
    <property type="term" value="F:ATP hydrolysis activity"/>
    <property type="evidence" value="ECO:0007669"/>
    <property type="project" value="InterPro"/>
</dbReference>
<evidence type="ECO:0000256" key="15">
    <source>
        <dbReference type="ARBA" id="ARBA00024220"/>
    </source>
</evidence>
<dbReference type="GO" id="GO:0006869">
    <property type="term" value="P:lipid transport"/>
    <property type="evidence" value="ECO:0007669"/>
    <property type="project" value="UniProtKB-KW"/>
</dbReference>
<comment type="catalytic activity">
    <reaction evidence="16">
        <text>ATP + H2O + xenobioticSide 1 = ADP + phosphate + xenobioticSide 2.</text>
        <dbReference type="EC" id="7.6.2.2"/>
    </reaction>
</comment>
<keyword evidence="8" id="KW-0547">Nucleotide-binding</keyword>
<feature type="non-terminal residue" evidence="29">
    <location>
        <position position="1"/>
    </location>
</feature>
<feature type="transmembrane region" description="Helical" evidence="26">
    <location>
        <begin position="219"/>
        <end position="243"/>
    </location>
</feature>
<dbReference type="Pfam" id="PF00664">
    <property type="entry name" value="ABC_membrane"/>
    <property type="match status" value="2"/>
</dbReference>
<feature type="transmembrane region" description="Helical" evidence="26">
    <location>
        <begin position="463"/>
        <end position="485"/>
    </location>
</feature>
<feature type="transmembrane region" description="Helical" evidence="26">
    <location>
        <begin position="609"/>
        <end position="633"/>
    </location>
</feature>
<feature type="non-terminal residue" evidence="29">
    <location>
        <position position="1573"/>
    </location>
</feature>
<dbReference type="GO" id="GO:0016323">
    <property type="term" value="C:basolateral plasma membrane"/>
    <property type="evidence" value="ECO:0007669"/>
    <property type="project" value="TreeGrafter"/>
</dbReference>
<feature type="region of interest" description="Disordered" evidence="25">
    <location>
        <begin position="1"/>
        <end position="25"/>
    </location>
</feature>
<evidence type="ECO:0000313" key="30">
    <source>
        <dbReference type="Proteomes" id="UP000886611"/>
    </source>
</evidence>
<dbReference type="GO" id="GO:0015431">
    <property type="term" value="F:ABC-type glutathione S-conjugate transporter activity"/>
    <property type="evidence" value="ECO:0007669"/>
    <property type="project" value="UniProtKB-EC"/>
</dbReference>
<dbReference type="Pfam" id="PF00005">
    <property type="entry name" value="ABC_tran"/>
    <property type="match status" value="2"/>
</dbReference>
<feature type="domain" description="ABC transporter" evidence="27">
    <location>
        <begin position="668"/>
        <end position="892"/>
    </location>
</feature>
<evidence type="ECO:0000256" key="10">
    <source>
        <dbReference type="ARBA" id="ARBA00022840"/>
    </source>
</evidence>
<feature type="region of interest" description="Disordered" evidence="25">
    <location>
        <begin position="960"/>
        <end position="989"/>
    </location>
</feature>
<sequence>MRKVRREQRAPWPSRKSQAEPTWHSREREWHRVYSWQNGTKTREQVKSVKSATDARCAPHSLASCRSGEDWNLTWNTSNPDLTQCFQNTVLVWIPCIYLWVCAPFYFLYLNSHLRGYIRMNNLNRAKLVIGILLWMFCWADVFNCFWRRNEGPIAPVYLVSPMLLGVTMLLATFLIHYERMKGVQSSGVMLNFWLIAVLCATVGFRSKILHALREPSRVYVFSYTTFYIYYALLLIQLLLACFTDQPPFFSEFGKDAGYKKPLEEQDLWTLNEDDKSLIVVPQLCHRWKQQCAKAKRSLETVYSPKRANKATAAEKDDRLEEEEILLVKRHKKNKEPSLFLALCYTFGPYFFVTFAYKLVHDLLMFVGPEILKLLIRFVNNSSAPSWHGYFYTALLFVCACVQTLILQQYFHVCFVTGMRLRTAIVGAVYRKAMIITNAARRTSTVGEIVNLMSVDAQRFMDLVTYVNMIWSAPLQVILALYFLWQNLGASVLAGLAVMILLVPVNAVIAMKSKTYQVAQMKNKDNRIKLMNEVLNGIKVLKLYAWELAFKGKVLEIRESELKVLKKSAYLSAVATFTWVCAPFLVALSTFAVYVLVDEKNVLDAQKAFVSLALFNILRFPLNMLPMVISSIVQASVSMKRLCAFLSHEELDEDNVDRKAITGSPNSIVVVNGAFSWSKDDESILKRVNVTIPEGALVAVVGHVGSGKSSLLSALLGEMEKKDGLVYVKGSVAYVPQQAWIQNATLKGNILFGRPKNESWYQQVLDVCALRPDLEVLPAGDETEIGEKGVNLSGGQKQRVSLARAVYCDTSIYLLDDPLSAVDAHVGKHIFDKVVGPKGILQGKTRVLVTHGMSYLPQMDLILVMVDGQITETGSYQELLDQGGAFAEFLRTYAGAEQGDAIKPNEGEGLSQVHSKILQLDGCHWTFWDDPGSLASRQADGDSFPFPLAVQDRNWSRMSSSSSAKTAAQSDVLGASGTQNKKNTEAGKLTEADKAKTGKVKLSVFIEYMKAIGIFLSLISILLFLCNHTASLSSNYWLSLWVDDPVINGTQQHTELRLGVYGILGLSQGVAVFSYSMAVSIGGILASRYLHETMLHNVLRSPMSFFERTPSGNLVNRFSKETDTIDSVLPNIIKMFMGSMFNVLAACIVILIATPIVSVIIPPLGLLYFFVQRFYVATSRQLKRLESVSRSPVYSHFNETLLGTSVIRAFQEQSRFISESDSRVDHNQKAYYPGIVANRWLAVRLEFVGNCIVLFAALFAVLARNSLSAGLVGLSISYALQITASLNWLVRMSSELETNIVAVERVKEYSDTDKEAQWKSKETTLPPTWPTSGRIEFRQYGLRYREDLDFALRDISVVVEGGEKVGIVGRTGAGKSSLTLGLFRIIEPAQGAILVDGTDIASLGLHDLRSRITIIPQEPVLFSGSLRMNLDPFDAYSDEEIWNALELAHLKSFVSGLKDKLGHECSEGGENLSVGQRQLVCLARALLRKTRILVLDEATAAVDLETDNLIQSTIRSQFEECTVLTIAHRLNTIMDYTRVLVLDKGQVVEFDTPANLLAKKGIFYKMAKDSGLA</sequence>
<dbReference type="InterPro" id="IPR017871">
    <property type="entry name" value="ABC_transporter-like_CS"/>
</dbReference>
<feature type="transmembrane region" description="Helical" evidence="26">
    <location>
        <begin position="339"/>
        <end position="360"/>
    </location>
</feature>
<evidence type="ECO:0000256" key="1">
    <source>
        <dbReference type="ARBA" id="ARBA00004651"/>
    </source>
</evidence>
<keyword evidence="5" id="KW-1003">Cell membrane</keyword>
<evidence type="ECO:0000259" key="28">
    <source>
        <dbReference type="PROSITE" id="PS50929"/>
    </source>
</evidence>
<dbReference type="PROSITE" id="PS50893">
    <property type="entry name" value="ABC_TRANSPORTER_2"/>
    <property type="match status" value="2"/>
</dbReference>
<evidence type="ECO:0000259" key="27">
    <source>
        <dbReference type="PROSITE" id="PS50893"/>
    </source>
</evidence>
<feature type="transmembrane region" description="Helical" evidence="26">
    <location>
        <begin position="491"/>
        <end position="511"/>
    </location>
</feature>
<dbReference type="FunFam" id="1.20.1560.10:FF:000007">
    <property type="entry name" value="ATP-binding cassette subfamily C member 1"/>
    <property type="match status" value="1"/>
</dbReference>
<evidence type="ECO:0000256" key="19">
    <source>
        <dbReference type="ARBA" id="ARBA00041913"/>
    </source>
</evidence>
<dbReference type="EC" id="7.6.2.3" evidence="15"/>
<comment type="catalytic activity">
    <reaction evidence="23">
        <text>17beta-estradiol 17-O-(beta-D-glucuronate)(in) + ATP + H2O = 17beta-estradiol 17-O-(beta-D-glucuronate)(out) + ADP + phosphate + H(+)</text>
        <dbReference type="Rhea" id="RHEA:60128"/>
        <dbReference type="ChEBI" id="CHEBI:15377"/>
        <dbReference type="ChEBI" id="CHEBI:15378"/>
        <dbReference type="ChEBI" id="CHEBI:30616"/>
        <dbReference type="ChEBI" id="CHEBI:43474"/>
        <dbReference type="ChEBI" id="CHEBI:82961"/>
        <dbReference type="ChEBI" id="CHEBI:456216"/>
    </reaction>
    <physiologicalReaction direction="left-to-right" evidence="23">
        <dbReference type="Rhea" id="RHEA:60129"/>
    </physiologicalReaction>
</comment>
<dbReference type="EC" id="7.6.2.2" evidence="3"/>
<evidence type="ECO:0000256" key="26">
    <source>
        <dbReference type="SAM" id="Phobius"/>
    </source>
</evidence>
<comment type="similarity">
    <text evidence="2">Belongs to the ABC transporter superfamily. ABCC family. Conjugate transporter (TC 3.A.1.208) subfamily.</text>
</comment>
<evidence type="ECO:0000256" key="17">
    <source>
        <dbReference type="ARBA" id="ARBA00041009"/>
    </source>
</evidence>
<dbReference type="FunFam" id="1.20.1560.10:FF:000001">
    <property type="entry name" value="ATP-binding cassette subfamily C member 1"/>
    <property type="match status" value="1"/>
</dbReference>
<dbReference type="CDD" id="cd18603">
    <property type="entry name" value="ABC_6TM_MRP1_2_3_6_D2_like"/>
    <property type="match status" value="1"/>
</dbReference>
<feature type="domain" description="ABC transmembrane type-1" evidence="28">
    <location>
        <begin position="352"/>
        <end position="634"/>
    </location>
</feature>
<dbReference type="Pfam" id="PF24357">
    <property type="entry name" value="TMD0_ABC"/>
    <property type="match status" value="1"/>
</dbReference>
<dbReference type="SUPFAM" id="SSF52540">
    <property type="entry name" value="P-loop containing nucleoside triphosphate hydrolases"/>
    <property type="match status" value="2"/>
</dbReference>
<dbReference type="InterPro" id="IPR027417">
    <property type="entry name" value="P-loop_NTPase"/>
</dbReference>
<keyword evidence="10" id="KW-0067">ATP-binding</keyword>
<keyword evidence="14 26" id="KW-0472">Membrane</keyword>
<evidence type="ECO:0000256" key="18">
    <source>
        <dbReference type="ARBA" id="ARBA00041345"/>
    </source>
</evidence>
<dbReference type="CDD" id="cd03250">
    <property type="entry name" value="ABCC_MRP_domain1"/>
    <property type="match status" value="1"/>
</dbReference>
<protein>
    <recommendedName>
        <fullName evidence="17">Multidrug resistance-associated protein 1</fullName>
        <ecNumber evidence="3">7.6.2.2</ecNumber>
        <ecNumber evidence="15">7.6.2.3</ecNumber>
    </recommendedName>
    <alternativeName>
        <fullName evidence="20">ATP-binding cassette sub-family C member 1</fullName>
    </alternativeName>
    <alternativeName>
        <fullName evidence="19">Glutathione-S-conjugate-translocating ATPase ABCC1</fullName>
    </alternativeName>
    <alternativeName>
        <fullName evidence="18">Leukotriene C(4) transporter</fullName>
    </alternativeName>
</protein>
<comment type="caution">
    <text evidence="29">The sequence shown here is derived from an EMBL/GenBank/DDBJ whole genome shotgun (WGS) entry which is preliminary data.</text>
</comment>
<feature type="compositionally biased region" description="Low complexity" evidence="25">
    <location>
        <begin position="960"/>
        <end position="970"/>
    </location>
</feature>
<feature type="transmembrane region" description="Helical" evidence="26">
    <location>
        <begin position="1269"/>
        <end position="1290"/>
    </location>
</feature>
<dbReference type="CDD" id="cd03244">
    <property type="entry name" value="ABCC_MRP_domain2"/>
    <property type="match status" value="1"/>
</dbReference>
<evidence type="ECO:0000256" key="16">
    <source>
        <dbReference type="ARBA" id="ARBA00034018"/>
    </source>
</evidence>
<keyword evidence="9" id="KW-0378">Hydrolase</keyword>
<keyword evidence="11" id="KW-1278">Translocase</keyword>
<dbReference type="Proteomes" id="UP000886611">
    <property type="component" value="Unassembled WGS sequence"/>
</dbReference>
<evidence type="ECO:0000256" key="13">
    <source>
        <dbReference type="ARBA" id="ARBA00023055"/>
    </source>
</evidence>
<dbReference type="GO" id="GO:0034634">
    <property type="term" value="F:glutathione transmembrane transporter activity"/>
    <property type="evidence" value="ECO:0007669"/>
    <property type="project" value="TreeGrafter"/>
</dbReference>
<organism evidence="29 30">
    <name type="scientific">Polypterus senegalus</name>
    <name type="common">Senegal bichir</name>
    <dbReference type="NCBI Taxonomy" id="55291"/>
    <lineage>
        <taxon>Eukaryota</taxon>
        <taxon>Metazoa</taxon>
        <taxon>Chordata</taxon>
        <taxon>Craniata</taxon>
        <taxon>Vertebrata</taxon>
        <taxon>Euteleostomi</taxon>
        <taxon>Actinopterygii</taxon>
        <taxon>Polypteriformes</taxon>
        <taxon>Polypteridae</taxon>
        <taxon>Polypterus</taxon>
    </lineage>
</organism>
<dbReference type="PROSITE" id="PS50929">
    <property type="entry name" value="ABC_TM1F"/>
    <property type="match status" value="2"/>
</dbReference>
<dbReference type="GO" id="GO:0005524">
    <property type="term" value="F:ATP binding"/>
    <property type="evidence" value="ECO:0007669"/>
    <property type="project" value="UniProtKB-KW"/>
</dbReference>
<evidence type="ECO:0000256" key="25">
    <source>
        <dbReference type="SAM" id="MobiDB-lite"/>
    </source>
</evidence>
<name>A0A8X7WS21_POLSE</name>
<comment type="catalytic activity">
    <reaction evidence="21">
        <text>sphing-4-enine 1-phosphate(in) + ATP + H2O = sphing-4-enine 1-phosphate(out) + ADP + phosphate + H(+)</text>
        <dbReference type="Rhea" id="RHEA:38951"/>
        <dbReference type="ChEBI" id="CHEBI:15377"/>
        <dbReference type="ChEBI" id="CHEBI:15378"/>
        <dbReference type="ChEBI" id="CHEBI:30616"/>
        <dbReference type="ChEBI" id="CHEBI:43474"/>
        <dbReference type="ChEBI" id="CHEBI:60119"/>
        <dbReference type="ChEBI" id="CHEBI:456216"/>
    </reaction>
    <physiologicalReaction direction="left-to-right" evidence="21">
        <dbReference type="Rhea" id="RHEA:38952"/>
    </physiologicalReaction>
</comment>
<feature type="transmembrane region" description="Helical" evidence="26">
    <location>
        <begin position="128"/>
        <end position="149"/>
    </location>
</feature>
<dbReference type="SMART" id="SM00382">
    <property type="entry name" value="AAA"/>
    <property type="match status" value="2"/>
</dbReference>
<dbReference type="EMBL" id="JAATIS010009265">
    <property type="protein sequence ID" value="KAG2455677.1"/>
    <property type="molecule type" value="Genomic_DNA"/>
</dbReference>